<proteinExistence type="predicted"/>
<keyword evidence="1" id="KW-0040">ANK repeat</keyword>
<dbReference type="EMBL" id="CP036339">
    <property type="protein sequence ID" value="QDT74333.1"/>
    <property type="molecule type" value="Genomic_DNA"/>
</dbReference>
<name>A0A517U156_9BACT</name>
<dbReference type="InterPro" id="IPR002110">
    <property type="entry name" value="Ankyrin_rpt"/>
</dbReference>
<dbReference type="PROSITE" id="PS50297">
    <property type="entry name" value="ANK_REP_REGION"/>
    <property type="match status" value="2"/>
</dbReference>
<dbReference type="OrthoDB" id="275775at2"/>
<dbReference type="Gene3D" id="1.25.40.20">
    <property type="entry name" value="Ankyrin repeat-containing domain"/>
    <property type="match status" value="1"/>
</dbReference>
<reference evidence="2 3" key="1">
    <citation type="submission" date="2019-02" db="EMBL/GenBank/DDBJ databases">
        <title>Deep-cultivation of Planctomycetes and their phenomic and genomic characterization uncovers novel biology.</title>
        <authorList>
            <person name="Wiegand S."/>
            <person name="Jogler M."/>
            <person name="Boedeker C."/>
            <person name="Pinto D."/>
            <person name="Vollmers J."/>
            <person name="Rivas-Marin E."/>
            <person name="Kohn T."/>
            <person name="Peeters S.H."/>
            <person name="Heuer A."/>
            <person name="Rast P."/>
            <person name="Oberbeckmann S."/>
            <person name="Bunk B."/>
            <person name="Jeske O."/>
            <person name="Meyerdierks A."/>
            <person name="Storesund J.E."/>
            <person name="Kallscheuer N."/>
            <person name="Luecker S."/>
            <person name="Lage O.M."/>
            <person name="Pohl T."/>
            <person name="Merkel B.J."/>
            <person name="Hornburger P."/>
            <person name="Mueller R.-W."/>
            <person name="Bruemmer F."/>
            <person name="Labrenz M."/>
            <person name="Spormann A.M."/>
            <person name="Op den Camp H."/>
            <person name="Overmann J."/>
            <person name="Amann R."/>
            <person name="Jetten M.S.M."/>
            <person name="Mascher T."/>
            <person name="Medema M.H."/>
            <person name="Devos D.P."/>
            <person name="Kaster A.-K."/>
            <person name="Ovreas L."/>
            <person name="Rohde M."/>
            <person name="Galperin M.Y."/>
            <person name="Jogler C."/>
        </authorList>
    </citation>
    <scope>NUCLEOTIDE SEQUENCE [LARGE SCALE GENOMIC DNA]</scope>
    <source>
        <strain evidence="2 3">I41</strain>
    </source>
</reference>
<keyword evidence="3" id="KW-1185">Reference proteome</keyword>
<dbReference type="SUPFAM" id="SSF48403">
    <property type="entry name" value="Ankyrin repeat"/>
    <property type="match status" value="1"/>
</dbReference>
<dbReference type="Pfam" id="PF12796">
    <property type="entry name" value="Ank_2"/>
    <property type="match status" value="1"/>
</dbReference>
<dbReference type="KEGG" id="llh:I41_35280"/>
<feature type="repeat" description="ANK" evidence="1">
    <location>
        <begin position="68"/>
        <end position="100"/>
    </location>
</feature>
<dbReference type="InterPro" id="IPR051616">
    <property type="entry name" value="Cul2-RING_E3_ligase_SR"/>
</dbReference>
<evidence type="ECO:0000256" key="1">
    <source>
        <dbReference type="PROSITE-ProRule" id="PRU00023"/>
    </source>
</evidence>
<organism evidence="2 3">
    <name type="scientific">Lacipirellula limnantheis</name>
    <dbReference type="NCBI Taxonomy" id="2528024"/>
    <lineage>
        <taxon>Bacteria</taxon>
        <taxon>Pseudomonadati</taxon>
        <taxon>Planctomycetota</taxon>
        <taxon>Planctomycetia</taxon>
        <taxon>Pirellulales</taxon>
        <taxon>Lacipirellulaceae</taxon>
        <taxon>Lacipirellula</taxon>
    </lineage>
</organism>
<dbReference type="InterPro" id="IPR036770">
    <property type="entry name" value="Ankyrin_rpt-contain_sf"/>
</dbReference>
<accession>A0A517U156</accession>
<dbReference type="PANTHER" id="PTHR46224:SF64">
    <property type="entry name" value="IQ MOTIF AND ANKYRIN REPEAT DOMAIN-CONTAINING PROTEIN 1"/>
    <property type="match status" value="1"/>
</dbReference>
<protein>
    <submittedName>
        <fullName evidence="2">Ankyrin repeats (3 copies)</fullName>
    </submittedName>
</protein>
<feature type="repeat" description="ANK" evidence="1">
    <location>
        <begin position="101"/>
        <end position="133"/>
    </location>
</feature>
<dbReference type="AlphaFoldDB" id="A0A517U156"/>
<sequence>MGKRRNQKAYNLVCRGNRRALRHLLRKHSDLRTSNDANLVFAAIWHNRGMLRWLLEHGVSPDCRLGELGNTPLMQAAADGDLWAMKMLLKYGADANAINSYSENPLGFAVTWEQAEAVRLLLAAGADVNNTEDSGPGRTQLDCAELSQWSEGIEALRNAGGKGFVELPSDAPTA</sequence>
<dbReference type="PROSITE" id="PS50088">
    <property type="entry name" value="ANK_REPEAT"/>
    <property type="match status" value="2"/>
</dbReference>
<evidence type="ECO:0000313" key="3">
    <source>
        <dbReference type="Proteomes" id="UP000317909"/>
    </source>
</evidence>
<dbReference type="SMART" id="SM00248">
    <property type="entry name" value="ANK"/>
    <property type="match status" value="3"/>
</dbReference>
<dbReference type="PANTHER" id="PTHR46224">
    <property type="entry name" value="ANKYRIN REPEAT FAMILY PROTEIN"/>
    <property type="match status" value="1"/>
</dbReference>
<dbReference type="Proteomes" id="UP000317909">
    <property type="component" value="Chromosome"/>
</dbReference>
<evidence type="ECO:0000313" key="2">
    <source>
        <dbReference type="EMBL" id="QDT74333.1"/>
    </source>
</evidence>
<gene>
    <name evidence="2" type="ORF">I41_35280</name>
</gene>